<proteinExistence type="predicted"/>
<dbReference type="Pfam" id="PF11162">
    <property type="entry name" value="DUF2946"/>
    <property type="match status" value="1"/>
</dbReference>
<evidence type="ECO:0008006" key="3">
    <source>
        <dbReference type="Google" id="ProtNLM"/>
    </source>
</evidence>
<dbReference type="InterPro" id="IPR021333">
    <property type="entry name" value="DUF2946"/>
</dbReference>
<dbReference type="EMBL" id="CCAZ020000003">
    <property type="protein sequence ID" value="CEG10548.1"/>
    <property type="molecule type" value="Genomic_DNA"/>
</dbReference>
<dbReference type="OrthoDB" id="8246296at2"/>
<dbReference type="STRING" id="1035.BN961_03988"/>
<sequence>MRRRLEVFIPIVLLSIFVQLLAPIAAFRVVAYAVIDPLYMASICTEMEMSSGDAQTTPAKTQHDHGDCCVFCAAGHGGGAVVEPPPLIFVSLQHVYQRVSWLESADPIPTVRVGSNMQARGPPLLT</sequence>
<keyword evidence="2" id="KW-1185">Reference proteome</keyword>
<organism evidence="1 2">
    <name type="scientific">Afipia felis</name>
    <name type="common">Cat scratch disease bacillus</name>
    <dbReference type="NCBI Taxonomy" id="1035"/>
    <lineage>
        <taxon>Bacteria</taxon>
        <taxon>Pseudomonadati</taxon>
        <taxon>Pseudomonadota</taxon>
        <taxon>Alphaproteobacteria</taxon>
        <taxon>Hyphomicrobiales</taxon>
        <taxon>Nitrobacteraceae</taxon>
        <taxon>Afipia</taxon>
    </lineage>
</organism>
<dbReference type="RefSeq" id="WP_048758142.1">
    <property type="nucleotide sequence ID" value="NZ_CCAZ020000003.1"/>
</dbReference>
<evidence type="ECO:0000313" key="2">
    <source>
        <dbReference type="Proteomes" id="UP000035762"/>
    </source>
</evidence>
<evidence type="ECO:0000313" key="1">
    <source>
        <dbReference type="EMBL" id="CEG10548.1"/>
    </source>
</evidence>
<accession>A0A090N8U7</accession>
<dbReference type="AlphaFoldDB" id="A0A090N8U7"/>
<gene>
    <name evidence="1" type="ORF">BN961_03988</name>
</gene>
<protein>
    <recommendedName>
        <fullName evidence="3">DUF2946 domain-containing protein</fullName>
    </recommendedName>
</protein>
<dbReference type="Proteomes" id="UP000035762">
    <property type="component" value="Unassembled WGS sequence"/>
</dbReference>
<comment type="caution">
    <text evidence="1">The sequence shown here is derived from an EMBL/GenBank/DDBJ whole genome shotgun (WGS) entry which is preliminary data.</text>
</comment>
<reference evidence="1 2" key="1">
    <citation type="journal article" date="2014" name="Genome Announc.">
        <title>Genome Sequence of Afipia felis Strain 76713, Isolated in Hospital Water Using an Amoeba Co-Culture Procedure.</title>
        <authorList>
            <person name="Benamar S."/>
            <person name="La Scola B."/>
            <person name="Croce O."/>
        </authorList>
    </citation>
    <scope>NUCLEOTIDE SEQUENCE [LARGE SCALE GENOMIC DNA]</scope>
    <source>
        <strain evidence="1 2">76713</strain>
    </source>
</reference>
<name>A0A090N8U7_AFIFE</name>